<dbReference type="SUPFAM" id="SSF48113">
    <property type="entry name" value="Heme-dependent peroxidases"/>
    <property type="match status" value="1"/>
</dbReference>
<organism evidence="8 9">
    <name type="scientific">Fragilariopsis cylindrus CCMP1102</name>
    <dbReference type="NCBI Taxonomy" id="635003"/>
    <lineage>
        <taxon>Eukaryota</taxon>
        <taxon>Sar</taxon>
        <taxon>Stramenopiles</taxon>
        <taxon>Ochrophyta</taxon>
        <taxon>Bacillariophyta</taxon>
        <taxon>Bacillariophyceae</taxon>
        <taxon>Bacillariophycidae</taxon>
        <taxon>Bacillariales</taxon>
        <taxon>Bacillariaceae</taxon>
        <taxon>Fragilariopsis</taxon>
    </lineage>
</organism>
<dbReference type="GO" id="GO:0020037">
    <property type="term" value="F:heme binding"/>
    <property type="evidence" value="ECO:0007669"/>
    <property type="project" value="InterPro"/>
</dbReference>
<evidence type="ECO:0000256" key="4">
    <source>
        <dbReference type="ARBA" id="ARBA00023002"/>
    </source>
</evidence>
<sequence>MINDTDKIVCSANRIGDSMECAFRHVVRNTDARFGFAPSQKSSVDCALVRLEKQCFTEGEAITVRFIDVQGEGVFIGLYEKSAVPDLTQLPALISGGLKDWVLTCGDLDNCDNWPAQGIVKLSTFGLEETDYVIAVSGDRSGRVPQSTTKTFRVGDCSSSSTFFSVPTLSPSRPIILGPTQPTIIQAPSVQPIQVSNPLPTPISVPIVSVAALDTVLVVSDTMISVIQEARDQIMDLIRSDGDFIGKFIRLSFHDCIGGCNGCVDMANPDNAGLEKPISALNSIVNAFSDRGLTRTDIWMLSALVATESAVPPDDRDITFPLRWVGRKTCEQLDDCGVDFDGSPTTCTSMRGPHVTQAHATMGTSSIQQFFDQEFNFNPQQVTALMGAHSVGQMRRQNSGFEGKWDLSSTTFDGGYWIELIGQPPDFFIEEVNNDDMPNIPNRLQWRGIVSADSQVTMLNADMSLVRNLNDMENGINCDFNGGNPCSQDTPFMPFAQKYNRDNRSFLSDFRDVLTLLIDHGHSKAGDCPLGSVCTFGFESQGVTSLEDTTSVSSQSFTRDTSLLLPDEEGEGGARVFLDDNCFNRGETIVVNYSNVSGENIWIGILLSSFVSNVRDIPASPNQRSDLLIDWTRSCGHRECHTWTSTGGFQFPSDQLEEEEYVIVVSGDGGSTPDLVKMGDRCVVDVASIVSHLNTRGNFELVGIELEDDVTLQTRSRIQQGVHMEARSILLEKSLALTGEIIDSEARSSGTKKVFV</sequence>
<evidence type="ECO:0000256" key="6">
    <source>
        <dbReference type="RuleBase" id="RU004241"/>
    </source>
</evidence>
<reference evidence="8 9" key="1">
    <citation type="submission" date="2016-09" db="EMBL/GenBank/DDBJ databases">
        <title>Extensive genetic diversity and differential bi-allelic expression allows diatom success in the polar Southern Ocean.</title>
        <authorList>
            <consortium name="DOE Joint Genome Institute"/>
            <person name="Mock T."/>
            <person name="Otillar R.P."/>
            <person name="Strauss J."/>
            <person name="Dupont C."/>
            <person name="Frickenhaus S."/>
            <person name="Maumus F."/>
            <person name="Mcmullan M."/>
            <person name="Sanges R."/>
            <person name="Schmutz J."/>
            <person name="Toseland A."/>
            <person name="Valas R."/>
            <person name="Veluchamy A."/>
            <person name="Ward B.J."/>
            <person name="Allen A."/>
            <person name="Barry K."/>
            <person name="Falciatore A."/>
            <person name="Ferrante M."/>
            <person name="Fortunato A.E."/>
            <person name="Gloeckner G."/>
            <person name="Gruber A."/>
            <person name="Hipkin R."/>
            <person name="Janech M."/>
            <person name="Kroth P."/>
            <person name="Leese F."/>
            <person name="Lindquist E."/>
            <person name="Lyon B.R."/>
            <person name="Martin J."/>
            <person name="Mayer C."/>
            <person name="Parker M."/>
            <person name="Quesneville H."/>
            <person name="Raymond J."/>
            <person name="Uhlig C."/>
            <person name="Valentin K.U."/>
            <person name="Worden A.Z."/>
            <person name="Armbrust E.V."/>
            <person name="Bowler C."/>
            <person name="Green B."/>
            <person name="Moulton V."/>
            <person name="Van Oosterhout C."/>
            <person name="Grigoriev I."/>
        </authorList>
    </citation>
    <scope>NUCLEOTIDE SEQUENCE [LARGE SCALE GENOMIC DNA]</scope>
    <source>
        <strain evidence="8 9">CCMP1102</strain>
    </source>
</reference>
<dbReference type="PRINTS" id="PR00458">
    <property type="entry name" value="PEROXIDASE"/>
</dbReference>
<dbReference type="InterPro" id="IPR002016">
    <property type="entry name" value="Haem_peroxidase"/>
</dbReference>
<dbReference type="GO" id="GO:0042744">
    <property type="term" value="P:hydrogen peroxide catabolic process"/>
    <property type="evidence" value="ECO:0007669"/>
    <property type="project" value="TreeGrafter"/>
</dbReference>
<dbReference type="Proteomes" id="UP000095751">
    <property type="component" value="Unassembled WGS sequence"/>
</dbReference>
<evidence type="ECO:0000256" key="1">
    <source>
        <dbReference type="ARBA" id="ARBA00022559"/>
    </source>
</evidence>
<dbReference type="InterPro" id="IPR044831">
    <property type="entry name" value="Ccp1-like"/>
</dbReference>
<dbReference type="Pfam" id="PF00141">
    <property type="entry name" value="peroxidase"/>
    <property type="match status" value="1"/>
</dbReference>
<dbReference type="EMBL" id="KV784357">
    <property type="protein sequence ID" value="OEU17280.1"/>
    <property type="molecule type" value="Genomic_DNA"/>
</dbReference>
<gene>
    <name evidence="8" type="primary">PX_1</name>
    <name evidence="8" type="ORF">FRACYDRAFT_237688</name>
</gene>
<dbReference type="OrthoDB" id="48879at2759"/>
<dbReference type="InterPro" id="IPR010255">
    <property type="entry name" value="Haem_peroxidase_sf"/>
</dbReference>
<proteinExistence type="inferred from homology"/>
<evidence type="ECO:0000256" key="3">
    <source>
        <dbReference type="ARBA" id="ARBA00022723"/>
    </source>
</evidence>
<dbReference type="PANTHER" id="PTHR31356:SF36">
    <property type="entry name" value="L-ASCORBATE PEROXIDASE 3"/>
    <property type="match status" value="1"/>
</dbReference>
<dbReference type="PANTHER" id="PTHR31356">
    <property type="entry name" value="THYLAKOID LUMENAL 29 KDA PROTEIN, CHLOROPLASTIC-RELATED"/>
    <property type="match status" value="1"/>
</dbReference>
<accession>A0A1E7FGH3</accession>
<keyword evidence="2" id="KW-0349">Heme</keyword>
<evidence type="ECO:0000313" key="9">
    <source>
        <dbReference type="Proteomes" id="UP000095751"/>
    </source>
</evidence>
<dbReference type="GO" id="GO:0000302">
    <property type="term" value="P:response to reactive oxygen species"/>
    <property type="evidence" value="ECO:0007669"/>
    <property type="project" value="TreeGrafter"/>
</dbReference>
<keyword evidence="1 8" id="KW-0575">Peroxidase</keyword>
<dbReference type="GO" id="GO:0004601">
    <property type="term" value="F:peroxidase activity"/>
    <property type="evidence" value="ECO:0007669"/>
    <property type="project" value="UniProtKB-KW"/>
</dbReference>
<feature type="domain" description="Plant heme peroxidase family profile" evidence="7">
    <location>
        <begin position="231"/>
        <end position="464"/>
    </location>
</feature>
<comment type="similarity">
    <text evidence="6">Belongs to the peroxidase family.</text>
</comment>
<dbReference type="GO" id="GO:0046872">
    <property type="term" value="F:metal ion binding"/>
    <property type="evidence" value="ECO:0007669"/>
    <property type="project" value="UniProtKB-KW"/>
</dbReference>
<protein>
    <submittedName>
        <fullName evidence="8">Peroxidase-like protein</fullName>
    </submittedName>
</protein>
<keyword evidence="5" id="KW-0408">Iron</keyword>
<dbReference type="Gene3D" id="1.10.420.10">
    <property type="entry name" value="Peroxidase, domain 2"/>
    <property type="match status" value="1"/>
</dbReference>
<keyword evidence="4" id="KW-0560">Oxidoreductase</keyword>
<dbReference type="GO" id="GO:0034599">
    <property type="term" value="P:cellular response to oxidative stress"/>
    <property type="evidence" value="ECO:0007669"/>
    <property type="project" value="InterPro"/>
</dbReference>
<dbReference type="Gene3D" id="1.10.520.10">
    <property type="match status" value="1"/>
</dbReference>
<keyword evidence="9" id="KW-1185">Reference proteome</keyword>
<name>A0A1E7FGH3_9STRA</name>
<dbReference type="KEGG" id="fcy:FRACYDRAFT_237688"/>
<dbReference type="InParanoid" id="A0A1E7FGH3"/>
<evidence type="ECO:0000259" key="7">
    <source>
        <dbReference type="Pfam" id="PF00141"/>
    </source>
</evidence>
<evidence type="ECO:0000256" key="5">
    <source>
        <dbReference type="ARBA" id="ARBA00023004"/>
    </source>
</evidence>
<evidence type="ECO:0000313" key="8">
    <source>
        <dbReference type="EMBL" id="OEU17280.1"/>
    </source>
</evidence>
<keyword evidence="3" id="KW-0479">Metal-binding</keyword>
<dbReference type="AlphaFoldDB" id="A0A1E7FGH3"/>
<evidence type="ECO:0000256" key="2">
    <source>
        <dbReference type="ARBA" id="ARBA00022617"/>
    </source>
</evidence>